<evidence type="ECO:0000259" key="6">
    <source>
        <dbReference type="PROSITE" id="PS51635"/>
    </source>
</evidence>
<dbReference type="Gene3D" id="3.40.1090.10">
    <property type="entry name" value="Cytosolic phospholipase A2 catalytic domain"/>
    <property type="match status" value="2"/>
</dbReference>
<keyword evidence="8" id="KW-1185">Reference proteome</keyword>
<dbReference type="GO" id="GO:0016787">
    <property type="term" value="F:hydrolase activity"/>
    <property type="evidence" value="ECO:0007669"/>
    <property type="project" value="UniProtKB-UniRule"/>
</dbReference>
<dbReference type="InterPro" id="IPR002641">
    <property type="entry name" value="PNPLA_dom"/>
</dbReference>
<accession>A0A0A0ETW9</accession>
<reference evidence="7 8" key="1">
    <citation type="submission" date="2013-08" db="EMBL/GenBank/DDBJ databases">
        <title>Genome sequencing of Lysobacter.</title>
        <authorList>
            <person name="Zhang S."/>
            <person name="Wang G."/>
        </authorList>
    </citation>
    <scope>NUCLEOTIDE SEQUENCE [LARGE SCALE GENOMIC DNA]</scope>
    <source>
        <strain evidence="7 8">GH1-9</strain>
    </source>
</reference>
<keyword evidence="2 4" id="KW-0442">Lipid degradation</keyword>
<comment type="caution">
    <text evidence="4">Lacks conserved residue(s) required for the propagation of feature annotation.</text>
</comment>
<gene>
    <name evidence="7" type="ORF">N800_11380</name>
</gene>
<comment type="caution">
    <text evidence="7">The sequence shown here is derived from an EMBL/GenBank/DDBJ whole genome shotgun (WGS) entry which is preliminary data.</text>
</comment>
<dbReference type="AlphaFoldDB" id="A0A0A0ETW9"/>
<sequence>MQQGEPVALVLGAGGARGFAQIGVIEALEARGLHVVAIAGSSSGALVGGLYASGRLPDFQKWLLGLSRTAMLRLLDPVFGQPSLFGGERLIQALREQAGNHRIEQLAIPFTAVAVDLMRQREVWLRDGDLWDAVRASIAIPGIFTPHVVRGRALVDGGLLAPLPIAATRLSGAHRLIAVDMHSWPDRPVGRLTNGNGAIDATGKDGGNAAGASEGLADSPVPGAGGGSEAERSRIMTWLARRFRDEAQRQTSSPTLASIGMPGPLGFTELMARSLDTMQAQIARVQMALDPPELVIRIPRDACQFYEFWRASELIDIGRREADKVLDAAGY</sequence>
<evidence type="ECO:0000256" key="4">
    <source>
        <dbReference type="PROSITE-ProRule" id="PRU01161"/>
    </source>
</evidence>
<evidence type="ECO:0000256" key="2">
    <source>
        <dbReference type="ARBA" id="ARBA00022963"/>
    </source>
</evidence>
<feature type="active site" description="Proton acceptor" evidence="4">
    <location>
        <position position="156"/>
    </location>
</feature>
<evidence type="ECO:0000256" key="3">
    <source>
        <dbReference type="ARBA" id="ARBA00023098"/>
    </source>
</evidence>
<feature type="region of interest" description="Disordered" evidence="5">
    <location>
        <begin position="196"/>
        <end position="229"/>
    </location>
</feature>
<feature type="active site" description="Nucleophile" evidence="4">
    <location>
        <position position="42"/>
    </location>
</feature>
<dbReference type="Pfam" id="PF01734">
    <property type="entry name" value="Patatin"/>
    <property type="match status" value="1"/>
</dbReference>
<evidence type="ECO:0000256" key="5">
    <source>
        <dbReference type="SAM" id="MobiDB-lite"/>
    </source>
</evidence>
<dbReference type="EMBL" id="AVPU01000049">
    <property type="protein sequence ID" value="KGM52612.1"/>
    <property type="molecule type" value="Genomic_DNA"/>
</dbReference>
<dbReference type="PROSITE" id="PS51635">
    <property type="entry name" value="PNPLA"/>
    <property type="match status" value="1"/>
</dbReference>
<evidence type="ECO:0000256" key="1">
    <source>
        <dbReference type="ARBA" id="ARBA00022801"/>
    </source>
</evidence>
<dbReference type="SUPFAM" id="SSF52151">
    <property type="entry name" value="FabD/lysophospholipase-like"/>
    <property type="match status" value="1"/>
</dbReference>
<keyword evidence="1 4" id="KW-0378">Hydrolase</keyword>
<dbReference type="PANTHER" id="PTHR14226">
    <property type="entry name" value="NEUROPATHY TARGET ESTERASE/SWISS CHEESE D.MELANOGASTER"/>
    <property type="match status" value="1"/>
</dbReference>
<keyword evidence="3 4" id="KW-0443">Lipid metabolism</keyword>
<name>A0A0A0ETW9_9GAMM</name>
<evidence type="ECO:0000313" key="7">
    <source>
        <dbReference type="EMBL" id="KGM52612.1"/>
    </source>
</evidence>
<dbReference type="InterPro" id="IPR016035">
    <property type="entry name" value="Acyl_Trfase/lysoPLipase"/>
</dbReference>
<dbReference type="PANTHER" id="PTHR14226:SF76">
    <property type="entry name" value="NTE FAMILY PROTEIN RSSA"/>
    <property type="match status" value="1"/>
</dbReference>
<feature type="short sequence motif" description="DGA/G" evidence="4">
    <location>
        <begin position="156"/>
        <end position="158"/>
    </location>
</feature>
<feature type="domain" description="PNPLA" evidence="6">
    <location>
        <begin position="9"/>
        <end position="169"/>
    </location>
</feature>
<dbReference type="eggNOG" id="COG1752">
    <property type="taxonomic scope" value="Bacteria"/>
</dbReference>
<proteinExistence type="predicted"/>
<dbReference type="STRING" id="1385517.N800_11380"/>
<dbReference type="GO" id="GO:0016042">
    <property type="term" value="P:lipid catabolic process"/>
    <property type="evidence" value="ECO:0007669"/>
    <property type="project" value="UniProtKB-UniRule"/>
</dbReference>
<dbReference type="InterPro" id="IPR050301">
    <property type="entry name" value="NTE"/>
</dbReference>
<feature type="short sequence motif" description="GXSXG" evidence="4">
    <location>
        <begin position="40"/>
        <end position="44"/>
    </location>
</feature>
<organism evidence="7 8">
    <name type="scientific">Lysobacter daejeonensis GH1-9</name>
    <dbReference type="NCBI Taxonomy" id="1385517"/>
    <lineage>
        <taxon>Bacteria</taxon>
        <taxon>Pseudomonadati</taxon>
        <taxon>Pseudomonadota</taxon>
        <taxon>Gammaproteobacteria</taxon>
        <taxon>Lysobacterales</taxon>
        <taxon>Lysobacteraceae</taxon>
        <taxon>Aerolutibacter</taxon>
    </lineage>
</organism>
<evidence type="ECO:0000313" key="8">
    <source>
        <dbReference type="Proteomes" id="UP000029998"/>
    </source>
</evidence>
<dbReference type="Proteomes" id="UP000029998">
    <property type="component" value="Unassembled WGS sequence"/>
</dbReference>
<protein>
    <recommendedName>
        <fullName evidence="6">PNPLA domain-containing protein</fullName>
    </recommendedName>
</protein>